<dbReference type="InterPro" id="IPR013083">
    <property type="entry name" value="Znf_RING/FYVE/PHD"/>
</dbReference>
<dbReference type="PROSITE" id="PS51038">
    <property type="entry name" value="BAH"/>
    <property type="match status" value="1"/>
</dbReference>
<dbReference type="PANTHER" id="PTHR47672:SF1">
    <property type="entry name" value="E3 UBIQUITIN-PROTEIN LIGASE SNT2"/>
    <property type="match status" value="1"/>
</dbReference>
<feature type="region of interest" description="Disordered" evidence="6">
    <location>
        <begin position="906"/>
        <end position="974"/>
    </location>
</feature>
<dbReference type="Pfam" id="PF13831">
    <property type="entry name" value="PHD_2"/>
    <property type="match status" value="1"/>
</dbReference>
<dbReference type="CDD" id="cd15489">
    <property type="entry name" value="PHD_SF"/>
    <property type="match status" value="1"/>
</dbReference>
<dbReference type="InterPro" id="IPR009057">
    <property type="entry name" value="Homeodomain-like_sf"/>
</dbReference>
<keyword evidence="3" id="KW-0862">Zinc</keyword>
<feature type="compositionally biased region" description="Pro residues" evidence="6">
    <location>
        <begin position="963"/>
        <end position="972"/>
    </location>
</feature>
<feature type="domain" description="SANT" evidence="10">
    <location>
        <begin position="712"/>
        <end position="757"/>
    </location>
</feature>
<feature type="compositionally biased region" description="Polar residues" evidence="6">
    <location>
        <begin position="56"/>
        <end position="70"/>
    </location>
</feature>
<dbReference type="PROSITE" id="PS51156">
    <property type="entry name" value="ELM2"/>
    <property type="match status" value="1"/>
</dbReference>
<dbReference type="GO" id="GO:0048189">
    <property type="term" value="C:Lid2 complex"/>
    <property type="evidence" value="ECO:0007669"/>
    <property type="project" value="TreeGrafter"/>
</dbReference>
<evidence type="ECO:0000259" key="11">
    <source>
        <dbReference type="PROSITE" id="PS51805"/>
    </source>
</evidence>
<dbReference type="EMBL" id="QAPG01010715">
    <property type="protein sequence ID" value="TDZ13020.1"/>
    <property type="molecule type" value="Genomic_DNA"/>
</dbReference>
<evidence type="ECO:0000313" key="12">
    <source>
        <dbReference type="EMBL" id="TDZ13020.1"/>
    </source>
</evidence>
<dbReference type="InterPro" id="IPR034732">
    <property type="entry name" value="EPHD"/>
</dbReference>
<accession>A0A4R8PL65</accession>
<feature type="compositionally biased region" description="Low complexity" evidence="6">
    <location>
        <begin position="25"/>
        <end position="47"/>
    </location>
</feature>
<feature type="compositionally biased region" description="Pro residues" evidence="6">
    <location>
        <begin position="910"/>
        <end position="925"/>
    </location>
</feature>
<feature type="domain" description="PHD-type" evidence="7">
    <location>
        <begin position="411"/>
        <end position="463"/>
    </location>
</feature>
<name>A0A4R8PL65_9PEZI</name>
<dbReference type="SUPFAM" id="SSF46689">
    <property type="entry name" value="Homeodomain-like"/>
    <property type="match status" value="1"/>
</dbReference>
<dbReference type="InterPro" id="IPR017884">
    <property type="entry name" value="SANT_dom"/>
</dbReference>
<feature type="region of interest" description="Disordered" evidence="6">
    <location>
        <begin position="824"/>
        <end position="845"/>
    </location>
</feature>
<organism evidence="12 13">
    <name type="scientific">Colletotrichum spinosum</name>
    <dbReference type="NCBI Taxonomy" id="1347390"/>
    <lineage>
        <taxon>Eukaryota</taxon>
        <taxon>Fungi</taxon>
        <taxon>Dikarya</taxon>
        <taxon>Ascomycota</taxon>
        <taxon>Pezizomycotina</taxon>
        <taxon>Sordariomycetes</taxon>
        <taxon>Hypocreomycetidae</taxon>
        <taxon>Glomerellales</taxon>
        <taxon>Glomerellaceae</taxon>
        <taxon>Colletotrichum</taxon>
        <taxon>Colletotrichum orbiculare species complex</taxon>
    </lineage>
</organism>
<evidence type="ECO:0000256" key="2">
    <source>
        <dbReference type="ARBA" id="ARBA00022771"/>
    </source>
</evidence>
<feature type="domain" description="ELM2" evidence="9">
    <location>
        <begin position="550"/>
        <end position="702"/>
    </location>
</feature>
<dbReference type="InterPro" id="IPR029617">
    <property type="entry name" value="Snt2"/>
</dbReference>
<feature type="compositionally biased region" description="Low complexity" evidence="6">
    <location>
        <begin position="942"/>
        <end position="951"/>
    </location>
</feature>
<evidence type="ECO:0000256" key="3">
    <source>
        <dbReference type="ARBA" id="ARBA00022833"/>
    </source>
</evidence>
<dbReference type="CDD" id="cd15571">
    <property type="entry name" value="ePHD"/>
    <property type="match status" value="1"/>
</dbReference>
<feature type="region of interest" description="Disordered" evidence="6">
    <location>
        <begin position="1052"/>
        <end position="1102"/>
    </location>
</feature>
<feature type="compositionally biased region" description="Pro residues" evidence="6">
    <location>
        <begin position="1426"/>
        <end position="1476"/>
    </location>
</feature>
<feature type="compositionally biased region" description="Polar residues" evidence="6">
    <location>
        <begin position="1648"/>
        <end position="1659"/>
    </location>
</feature>
<feature type="compositionally biased region" description="Basic and acidic residues" evidence="6">
    <location>
        <begin position="1061"/>
        <end position="1092"/>
    </location>
</feature>
<dbReference type="Proteomes" id="UP000295083">
    <property type="component" value="Unassembled WGS sequence"/>
</dbReference>
<feature type="region of interest" description="Disordered" evidence="6">
    <location>
        <begin position="1426"/>
        <end position="1659"/>
    </location>
</feature>
<feature type="compositionally biased region" description="Low complexity" evidence="6">
    <location>
        <begin position="168"/>
        <end position="189"/>
    </location>
</feature>
<evidence type="ECO:0000256" key="1">
    <source>
        <dbReference type="ARBA" id="ARBA00022723"/>
    </source>
</evidence>
<feature type="compositionally biased region" description="Basic and acidic residues" evidence="6">
    <location>
        <begin position="146"/>
        <end position="157"/>
    </location>
</feature>
<dbReference type="Gene3D" id="1.10.10.60">
    <property type="entry name" value="Homeodomain-like"/>
    <property type="match status" value="1"/>
</dbReference>
<keyword evidence="1" id="KW-0479">Metal-binding</keyword>
<dbReference type="SUPFAM" id="SSF57903">
    <property type="entry name" value="FYVE/PHD zinc finger"/>
    <property type="match status" value="2"/>
</dbReference>
<dbReference type="InterPro" id="IPR011011">
    <property type="entry name" value="Znf_FYVE_PHD"/>
</dbReference>
<evidence type="ECO:0000259" key="8">
    <source>
        <dbReference type="PROSITE" id="PS51038"/>
    </source>
</evidence>
<proteinExistence type="predicted"/>
<feature type="region of interest" description="Disordered" evidence="6">
    <location>
        <begin position="1356"/>
        <end position="1412"/>
    </location>
</feature>
<feature type="domain" description="BAH" evidence="8">
    <location>
        <begin position="256"/>
        <end position="374"/>
    </location>
</feature>
<comment type="caution">
    <text evidence="12">The sequence shown here is derived from an EMBL/GenBank/DDBJ whole genome shotgun (WGS) entry which is preliminary data.</text>
</comment>
<dbReference type="FunFam" id="2.30.30.490:FF:000018">
    <property type="entry name" value="Lid2 complex component snt2"/>
    <property type="match status" value="1"/>
</dbReference>
<dbReference type="InterPro" id="IPR043151">
    <property type="entry name" value="BAH_sf"/>
</dbReference>
<feature type="region of interest" description="Disordered" evidence="6">
    <location>
        <begin position="595"/>
        <end position="646"/>
    </location>
</feature>
<keyword evidence="4" id="KW-0539">Nucleus</keyword>
<sequence length="1659" mass="183022">MAQKTQNASSEEHSASATPSHDAPESALPSTSAASASKLASAVQKSSLTDVDAALRNTSQPMNKSSSSGSDPAAKDAAAELPNPYGTRSRNRNGSSRPNYAEDKDLDADMFDYYPEKKEQESKKSARHSNVSAGATLDAPRPNGASRKEAAASEDAKMVSAQNGIKEPQMASTPQAAQPSANASAPVQPSKKRKAATQAAAANASSATVVTGTGNGASRKPTSGPFATSYADTNMLSFENCGANPQDGKLVADDGTVLAPNDNVYLVCEPPGEPYYLGRIMEFLHSQNDSSRPVDALRINWFYRPKDIGKKVNDTRLVFATMHSDISPLTALRGKCQILHKAEIDNFEKYRKTVDCFWYEKLYDRYIQKNYDLIPTATIVNVPERVKKVLDERWKFVIVEQGRGKEFTSAMKLCKRCSGYCASNDSVDCAVCKKTYHMNCVRPPLLKKPSRGFAWSCAACSRAQERKLEARHTPNLLDPAGDDDDDLYDDDEDEMQIDTERTSPADDDDSHRTGTAEQIYQASLWPWRYLGMHCKPEDALDYDDRIYPRASTRIGPKHQANVLPWPGRPVQYQKPLEIKKAGKKDPKLSKEAQAALEAEKSRREKRPKWVQDEPPGYVARGEDLDNDDPNATATRLWVPPPNADKNKTWEAKADRYMKEAEKIAPDFGLDKNSTNLHDIALETYFNSNYNEDRALKQLSAVDKSVFKEPQLTATEQKKFEEGVNKFGSELYLVKRHVKTVTPGMIVRYYYTWKKTPQGRQIWGNFQNRKSKKEAKKAEVAASKLQDDIADNVDDSAFDGEKAKSKKKNFMCKFCHTTYSRQWRRAPNASGTPVPETGGKNANKDKGGQYIQALCRRCAELWRRYAIQWEDADEVAKKITQAGGKAWKKRQDEELLKELEAAKEMHSYWNTPPPAPQPEAPTVPAEPPRKKLKGAVPDRDSEPLAPEAVPAVPKKKEKEKPVEKPAPPPVPEIPKPKTMPCAACGQLEPLGDQHLTCKECRLTVHRNCYGVLDNRHPGKWTCDMCLNDKSPQISIQYKCVLCPIESTEHDFVEAPRISTSKKKSEKEKERERLEREQAQKAADYYRKKQEDSNRPVNPREPLKRTADNNWVHITCAVWTNEVKFGNAKAFSPSEGIPSIPRAKYDEECKACGHKGGACIACHHCRNPVHVECARQQGYLLGFDITPVKGSRRDQFNLVTINGEVGVMSAQVWCKDHVPTKSVVHRMHDIVNEEGLNALQLYVQSYKQADLTLTGTVRKANLMTNAAKTVGIPITPGARRASTTTLPLNGVSHSPSNETANNHTPGERICITCGCDVSLKWWPIDMSDERELTNGHYGTLGSEAQKFVEQRKFQCHKCHKAKRKPNPHPPKDPSPVTETTRLAPPPLPIVPPHHALAAPPPALRSPPATSAEARARNLASLTWVAPAPPPAPAPASQPVLPPTAAPTAAAPPPPPPPPPPPSLVQAAPVPPPIPPSVPHQPRSYAPPSRTSTSYEEWRSRLPSHSPTQRAPFQPLSTLRPPPMTVPHHPPLPPGVPNGHIAQPAPSGMPPSPLMQGAMSHPAPYLHYQQRPPPHPPHGMSNGGPPPRGPDSFAQGLHPQRAPYGSPPAHDTGGPLRTPNMRPGNEPPRPNDPVRPNDPMRPNDLPRPAGASTSPSLRNLLS</sequence>
<evidence type="ECO:0000259" key="10">
    <source>
        <dbReference type="PROSITE" id="PS51293"/>
    </source>
</evidence>
<dbReference type="FunFam" id="1.10.10.60:FF:000377">
    <property type="entry name" value="DNA-binding E3 ubiquitin-protein ligase"/>
    <property type="match status" value="1"/>
</dbReference>
<dbReference type="FunFam" id="3.30.40.10:FF:000899">
    <property type="entry name" value="PHD finger and BAH domain-containing protein"/>
    <property type="match status" value="1"/>
</dbReference>
<dbReference type="Gene3D" id="3.30.40.10">
    <property type="entry name" value="Zinc/RING finger domain, C3HC4 (zinc finger)"/>
    <property type="match status" value="3"/>
</dbReference>
<dbReference type="InterPro" id="IPR000949">
    <property type="entry name" value="ELM2_dom"/>
</dbReference>
<dbReference type="SMART" id="SM00249">
    <property type="entry name" value="PHD"/>
    <property type="match status" value="3"/>
</dbReference>
<feature type="domain" description="PHD-type" evidence="7">
    <location>
        <begin position="977"/>
        <end position="1027"/>
    </location>
</feature>
<protein>
    <submittedName>
        <fullName evidence="12">E3 ubiquitin-protein ligase SNT2</fullName>
    </submittedName>
</protein>
<dbReference type="Gene3D" id="2.30.30.490">
    <property type="match status" value="1"/>
</dbReference>
<feature type="compositionally biased region" description="Basic and acidic residues" evidence="6">
    <location>
        <begin position="114"/>
        <end position="124"/>
    </location>
</feature>
<evidence type="ECO:0000256" key="5">
    <source>
        <dbReference type="PROSITE-ProRule" id="PRU00146"/>
    </source>
</evidence>
<dbReference type="InterPro" id="IPR001025">
    <property type="entry name" value="BAH_dom"/>
</dbReference>
<dbReference type="SMART" id="SM00439">
    <property type="entry name" value="BAH"/>
    <property type="match status" value="1"/>
</dbReference>
<feature type="compositionally biased region" description="Basic and acidic residues" evidence="6">
    <location>
        <begin position="953"/>
        <end position="962"/>
    </location>
</feature>
<dbReference type="GO" id="GO:0003682">
    <property type="term" value="F:chromatin binding"/>
    <property type="evidence" value="ECO:0007669"/>
    <property type="project" value="InterPro"/>
</dbReference>
<feature type="region of interest" description="Disordered" evidence="6">
    <location>
        <begin position="471"/>
        <end position="490"/>
    </location>
</feature>
<feature type="domain" description="PHD-type" evidence="11">
    <location>
        <begin position="1084"/>
        <end position="1216"/>
    </location>
</feature>
<dbReference type="CDD" id="cd15497">
    <property type="entry name" value="PHD1_Snt2p_like"/>
    <property type="match status" value="1"/>
</dbReference>
<dbReference type="Pfam" id="PF13832">
    <property type="entry name" value="zf-HC5HC2H_2"/>
    <property type="match status" value="1"/>
</dbReference>
<evidence type="ECO:0000313" key="13">
    <source>
        <dbReference type="Proteomes" id="UP000295083"/>
    </source>
</evidence>
<feature type="compositionally biased region" description="Acidic residues" evidence="6">
    <location>
        <begin position="480"/>
        <end position="490"/>
    </location>
</feature>
<dbReference type="GO" id="GO:0036205">
    <property type="term" value="P:histone catabolic process"/>
    <property type="evidence" value="ECO:0007669"/>
    <property type="project" value="TreeGrafter"/>
</dbReference>
<feature type="region of interest" description="Disordered" evidence="6">
    <location>
        <begin position="1"/>
        <end position="225"/>
    </location>
</feature>
<reference evidence="12 13" key="1">
    <citation type="submission" date="2018-11" db="EMBL/GenBank/DDBJ databases">
        <title>Genome sequence and assembly of Colletotrichum spinosum.</title>
        <authorList>
            <person name="Gan P."/>
            <person name="Shirasu K."/>
        </authorList>
    </citation>
    <scope>NUCLEOTIDE SEQUENCE [LARGE SCALE GENOMIC DNA]</scope>
    <source>
        <strain evidence="12 13">CBS 515.97</strain>
    </source>
</reference>
<dbReference type="Pfam" id="PF01426">
    <property type="entry name" value="BAH"/>
    <property type="match status" value="1"/>
</dbReference>
<dbReference type="GO" id="GO:0004842">
    <property type="term" value="F:ubiquitin-protein transferase activity"/>
    <property type="evidence" value="ECO:0007669"/>
    <property type="project" value="TreeGrafter"/>
</dbReference>
<evidence type="ECO:0000259" key="7">
    <source>
        <dbReference type="PROSITE" id="PS50016"/>
    </source>
</evidence>
<feature type="compositionally biased region" description="Pro residues" evidence="6">
    <location>
        <begin position="1517"/>
        <end position="1533"/>
    </location>
</feature>
<gene>
    <name evidence="12" type="primary">SNT2</name>
    <name evidence="12" type="ORF">C8035_v000226</name>
</gene>
<dbReference type="PROSITE" id="PS50016">
    <property type="entry name" value="ZF_PHD_2"/>
    <property type="match status" value="2"/>
</dbReference>
<feature type="compositionally biased region" description="Basic and acidic residues" evidence="6">
    <location>
        <begin position="597"/>
        <end position="611"/>
    </location>
</feature>
<dbReference type="PROSITE" id="PS51805">
    <property type="entry name" value="EPHD"/>
    <property type="match status" value="1"/>
</dbReference>
<keyword evidence="13" id="KW-1185">Reference proteome</keyword>
<dbReference type="InterPro" id="IPR019787">
    <property type="entry name" value="Znf_PHD-finger"/>
</dbReference>
<dbReference type="GO" id="GO:0008270">
    <property type="term" value="F:zinc ion binding"/>
    <property type="evidence" value="ECO:0007669"/>
    <property type="project" value="UniProtKB-KW"/>
</dbReference>
<evidence type="ECO:0000256" key="6">
    <source>
        <dbReference type="SAM" id="MobiDB-lite"/>
    </source>
</evidence>
<dbReference type="PROSITE" id="PS51293">
    <property type="entry name" value="SANT"/>
    <property type="match status" value="1"/>
</dbReference>
<keyword evidence="2 5" id="KW-0863">Zinc-finger</keyword>
<feature type="compositionally biased region" description="Polar residues" evidence="6">
    <location>
        <begin position="1"/>
        <end position="19"/>
    </location>
</feature>
<evidence type="ECO:0000259" key="9">
    <source>
        <dbReference type="PROSITE" id="PS51156"/>
    </source>
</evidence>
<dbReference type="InterPro" id="IPR001965">
    <property type="entry name" value="Znf_PHD"/>
</dbReference>
<dbReference type="PANTHER" id="PTHR47672">
    <property type="entry name" value="E3 UBIQUITIN-PROTEIN LIGASE SNT2"/>
    <property type="match status" value="1"/>
</dbReference>
<evidence type="ECO:0000256" key="4">
    <source>
        <dbReference type="ARBA" id="ARBA00023242"/>
    </source>
</evidence>
<feature type="compositionally biased region" description="Polar residues" evidence="6">
    <location>
        <begin position="1500"/>
        <end position="1514"/>
    </location>
</feature>
<feature type="compositionally biased region" description="Low complexity" evidence="6">
    <location>
        <begin position="196"/>
        <end position="207"/>
    </location>
</feature>
<dbReference type="Pfam" id="PF00628">
    <property type="entry name" value="PHD"/>
    <property type="match status" value="1"/>
</dbReference>